<name>A0A955RSD5_UNCKA</name>
<dbReference type="InterPro" id="IPR036513">
    <property type="entry name" value="STAS_dom_sf"/>
</dbReference>
<keyword evidence="1" id="KW-0472">Membrane</keyword>
<reference evidence="3" key="1">
    <citation type="submission" date="2020-04" db="EMBL/GenBank/DDBJ databases">
        <authorList>
            <person name="Zhang T."/>
        </authorList>
    </citation>
    <scope>NUCLEOTIDE SEQUENCE</scope>
    <source>
        <strain evidence="3">HKST-UBA03</strain>
    </source>
</reference>
<proteinExistence type="predicted"/>
<protein>
    <submittedName>
        <fullName evidence="3">STAS domain-containing protein</fullName>
    </submittedName>
</protein>
<dbReference type="Proteomes" id="UP000751518">
    <property type="component" value="Unassembled WGS sequence"/>
</dbReference>
<feature type="non-terminal residue" evidence="3">
    <location>
        <position position="64"/>
    </location>
</feature>
<gene>
    <name evidence="3" type="ORF">KC614_04735</name>
</gene>
<dbReference type="SUPFAM" id="SSF52091">
    <property type="entry name" value="SpoIIaa-like"/>
    <property type="match status" value="1"/>
</dbReference>
<evidence type="ECO:0000313" key="3">
    <source>
        <dbReference type="EMBL" id="MCA9392470.1"/>
    </source>
</evidence>
<comment type="caution">
    <text evidence="3">The sequence shown here is derived from an EMBL/GenBank/DDBJ whole genome shotgun (WGS) entry which is preliminary data.</text>
</comment>
<evidence type="ECO:0000259" key="2">
    <source>
        <dbReference type="PROSITE" id="PS50801"/>
    </source>
</evidence>
<keyword evidence="1" id="KW-0812">Transmembrane</keyword>
<sequence length="64" mass="7183">MEITVEQKDRYTLVTLRGRIVSGEAPAVSAKLRAEMAQLHYRFVIDMANATFVSATFLRLIIAV</sequence>
<keyword evidence="1" id="KW-1133">Transmembrane helix</keyword>
<dbReference type="InterPro" id="IPR002645">
    <property type="entry name" value="STAS_dom"/>
</dbReference>
<dbReference type="CDD" id="cd07043">
    <property type="entry name" value="STAS_anti-anti-sigma_factors"/>
    <property type="match status" value="1"/>
</dbReference>
<dbReference type="Gene3D" id="3.30.750.24">
    <property type="entry name" value="STAS domain"/>
    <property type="match status" value="1"/>
</dbReference>
<feature type="domain" description="STAS" evidence="2">
    <location>
        <begin position="1"/>
        <end position="64"/>
    </location>
</feature>
<dbReference type="EMBL" id="JAGQKZ010000059">
    <property type="protein sequence ID" value="MCA9392470.1"/>
    <property type="molecule type" value="Genomic_DNA"/>
</dbReference>
<feature type="transmembrane region" description="Helical" evidence="1">
    <location>
        <begin position="43"/>
        <end position="62"/>
    </location>
</feature>
<dbReference type="PROSITE" id="PS50801">
    <property type="entry name" value="STAS"/>
    <property type="match status" value="1"/>
</dbReference>
<organism evidence="3 4">
    <name type="scientific">candidate division WWE3 bacterium</name>
    <dbReference type="NCBI Taxonomy" id="2053526"/>
    <lineage>
        <taxon>Bacteria</taxon>
        <taxon>Katanobacteria</taxon>
    </lineage>
</organism>
<evidence type="ECO:0000313" key="4">
    <source>
        <dbReference type="Proteomes" id="UP000751518"/>
    </source>
</evidence>
<evidence type="ECO:0000256" key="1">
    <source>
        <dbReference type="SAM" id="Phobius"/>
    </source>
</evidence>
<accession>A0A955RSD5</accession>
<dbReference type="AlphaFoldDB" id="A0A955RSD5"/>
<reference evidence="3" key="2">
    <citation type="journal article" date="2021" name="Microbiome">
        <title>Successional dynamics and alternative stable states in a saline activated sludge microbial community over 9 years.</title>
        <authorList>
            <person name="Wang Y."/>
            <person name="Ye J."/>
            <person name="Ju F."/>
            <person name="Liu L."/>
            <person name="Boyd J.A."/>
            <person name="Deng Y."/>
            <person name="Parks D.H."/>
            <person name="Jiang X."/>
            <person name="Yin X."/>
            <person name="Woodcroft B.J."/>
            <person name="Tyson G.W."/>
            <person name="Hugenholtz P."/>
            <person name="Polz M.F."/>
            <person name="Zhang T."/>
        </authorList>
    </citation>
    <scope>NUCLEOTIDE SEQUENCE</scope>
    <source>
        <strain evidence="3">HKST-UBA03</strain>
    </source>
</reference>